<dbReference type="Proteomes" id="UP000199202">
    <property type="component" value="Unassembled WGS sequence"/>
</dbReference>
<protein>
    <recommendedName>
        <fullName evidence="3">DUF1877 domain-containing protein</fullName>
    </recommendedName>
</protein>
<accession>A0A1G8LLA0</accession>
<proteinExistence type="predicted"/>
<dbReference type="EMBL" id="FNDJ01000006">
    <property type="protein sequence ID" value="SDI55990.1"/>
    <property type="molecule type" value="Genomic_DNA"/>
</dbReference>
<dbReference type="RefSeq" id="WP_143043706.1">
    <property type="nucleotide sequence ID" value="NZ_FNDJ01000006.1"/>
</dbReference>
<sequence length="169" mass="18958">MSAMHDYYRAPDRATATWRPDQLRTSGEPLPNAPVFDVVETKWVDPNGSLGSLVAVIKGVSYSNDLVETVTLYPPIEGRPATEDEWLALPEDSPYRDGPEIEELPVSVRDALAEVDDARLPEVAKRWTVEPLSSFSEGDDVRDLVKEFVALARRAKESDQLLYCWWIPG</sequence>
<evidence type="ECO:0000313" key="1">
    <source>
        <dbReference type="EMBL" id="SDI55990.1"/>
    </source>
</evidence>
<organism evidence="1 2">
    <name type="scientific">Nonomuraea jiangxiensis</name>
    <dbReference type="NCBI Taxonomy" id="633440"/>
    <lineage>
        <taxon>Bacteria</taxon>
        <taxon>Bacillati</taxon>
        <taxon>Actinomycetota</taxon>
        <taxon>Actinomycetes</taxon>
        <taxon>Streptosporangiales</taxon>
        <taxon>Streptosporangiaceae</taxon>
        <taxon>Nonomuraea</taxon>
    </lineage>
</organism>
<dbReference type="AlphaFoldDB" id="A0A1G8LLA0"/>
<dbReference type="OrthoDB" id="3537879at2"/>
<name>A0A1G8LLA0_9ACTN</name>
<gene>
    <name evidence="1" type="ORF">SAMN05421869_106116</name>
</gene>
<evidence type="ECO:0008006" key="3">
    <source>
        <dbReference type="Google" id="ProtNLM"/>
    </source>
</evidence>
<reference evidence="1 2" key="1">
    <citation type="submission" date="2016-10" db="EMBL/GenBank/DDBJ databases">
        <authorList>
            <person name="de Groot N.N."/>
        </authorList>
    </citation>
    <scope>NUCLEOTIDE SEQUENCE [LARGE SCALE GENOMIC DNA]</scope>
    <source>
        <strain evidence="1 2">CGMCC 4.6533</strain>
    </source>
</reference>
<evidence type="ECO:0000313" key="2">
    <source>
        <dbReference type="Proteomes" id="UP000199202"/>
    </source>
</evidence>
<keyword evidence="2" id="KW-1185">Reference proteome</keyword>